<name>A0A830ES43_9EURY</name>
<keyword evidence="1" id="KW-1133">Transmembrane helix</keyword>
<feature type="transmembrane region" description="Helical" evidence="1">
    <location>
        <begin position="69"/>
        <end position="87"/>
    </location>
</feature>
<organism evidence="2 3">
    <name type="scientific">Halarchaeum grantii</name>
    <dbReference type="NCBI Taxonomy" id="1193105"/>
    <lineage>
        <taxon>Archaea</taxon>
        <taxon>Methanobacteriati</taxon>
        <taxon>Methanobacteriota</taxon>
        <taxon>Stenosarchaea group</taxon>
        <taxon>Halobacteria</taxon>
        <taxon>Halobacteriales</taxon>
        <taxon>Halobacteriaceae</taxon>
    </lineage>
</organism>
<keyword evidence="1" id="KW-0472">Membrane</keyword>
<feature type="transmembrane region" description="Helical" evidence="1">
    <location>
        <begin position="99"/>
        <end position="120"/>
    </location>
</feature>
<evidence type="ECO:0000313" key="2">
    <source>
        <dbReference type="EMBL" id="GGL24631.1"/>
    </source>
</evidence>
<dbReference type="AlphaFoldDB" id="A0A830ES43"/>
<proteinExistence type="predicted"/>
<sequence>MRIRERLGVSKRRQRQLVHVLQLCLVGFCFVGLYEGQPGVVVNAAVGLGVSSLPAILERDYGVPMDPALVLWVTLAVFLHALGTVGVPGTGSFYKNVWWWDHLTHTLSSSVVAAVGYAAVRAIDEHTEHVDFPPPFLFVLLFVITLAFGVFWEVIEFAISEVAALAGVTSVLTQYGVTDTMLDLVFDTAGALVVAVWGTAYLSGVVDVLAERLEARDGE</sequence>
<keyword evidence="1" id="KW-0812">Transmembrane</keyword>
<dbReference type="OrthoDB" id="313603at2157"/>
<feature type="transmembrane region" description="Helical" evidence="1">
    <location>
        <begin position="16"/>
        <end position="34"/>
    </location>
</feature>
<keyword evidence="3" id="KW-1185">Reference proteome</keyword>
<protein>
    <submittedName>
        <fullName evidence="2">Uncharacterized protein</fullName>
    </submittedName>
</protein>
<evidence type="ECO:0000256" key="1">
    <source>
        <dbReference type="SAM" id="Phobius"/>
    </source>
</evidence>
<dbReference type="EMBL" id="BMPF01000001">
    <property type="protein sequence ID" value="GGL24631.1"/>
    <property type="molecule type" value="Genomic_DNA"/>
</dbReference>
<comment type="caution">
    <text evidence="2">The sequence shown here is derived from an EMBL/GenBank/DDBJ whole genome shotgun (WGS) entry which is preliminary data.</text>
</comment>
<feature type="transmembrane region" description="Helical" evidence="1">
    <location>
        <begin position="40"/>
        <end position="57"/>
    </location>
</feature>
<feature type="transmembrane region" description="Helical" evidence="1">
    <location>
        <begin position="184"/>
        <end position="203"/>
    </location>
</feature>
<dbReference type="Pfam" id="PF09997">
    <property type="entry name" value="DUF2238"/>
    <property type="match status" value="1"/>
</dbReference>
<reference evidence="2 3" key="1">
    <citation type="journal article" date="2019" name="Int. J. Syst. Evol. Microbiol.">
        <title>The Global Catalogue of Microorganisms (GCM) 10K type strain sequencing project: providing services to taxonomists for standard genome sequencing and annotation.</title>
        <authorList>
            <consortium name="The Broad Institute Genomics Platform"/>
            <consortium name="The Broad Institute Genome Sequencing Center for Infectious Disease"/>
            <person name="Wu L."/>
            <person name="Ma J."/>
        </authorList>
    </citation>
    <scope>NUCLEOTIDE SEQUENCE [LARGE SCALE GENOMIC DNA]</scope>
    <source>
        <strain evidence="2 3">JCM 19585</strain>
    </source>
</reference>
<dbReference type="RefSeq" id="WP_188878335.1">
    <property type="nucleotide sequence ID" value="NZ_BMPF01000001.1"/>
</dbReference>
<gene>
    <name evidence="2" type="ORF">GCM10009037_05250</name>
</gene>
<feature type="transmembrane region" description="Helical" evidence="1">
    <location>
        <begin position="132"/>
        <end position="152"/>
    </location>
</feature>
<evidence type="ECO:0000313" key="3">
    <source>
        <dbReference type="Proteomes" id="UP000628840"/>
    </source>
</evidence>
<dbReference type="Proteomes" id="UP000628840">
    <property type="component" value="Unassembled WGS sequence"/>
</dbReference>
<accession>A0A830ES43</accession>
<dbReference type="InterPro" id="IPR014509">
    <property type="entry name" value="YjdF-like"/>
</dbReference>